<accession>A0A120CYD7</accession>
<organism evidence="1 2">
    <name type="scientific">Hyphomicrobium sulfonivorans</name>
    <dbReference type="NCBI Taxonomy" id="121290"/>
    <lineage>
        <taxon>Bacteria</taxon>
        <taxon>Pseudomonadati</taxon>
        <taxon>Pseudomonadota</taxon>
        <taxon>Alphaproteobacteria</taxon>
        <taxon>Hyphomicrobiales</taxon>
        <taxon>Hyphomicrobiaceae</taxon>
        <taxon>Hyphomicrobium</taxon>
    </lineage>
</organism>
<name>A0A120CYD7_HYPSL</name>
<reference evidence="1 2" key="1">
    <citation type="submission" date="2015-10" db="EMBL/GenBank/DDBJ databases">
        <title>Transcriptomic analysis of a linuron degrading triple-species bacterial consortium.</title>
        <authorList>
            <person name="Albers P."/>
        </authorList>
    </citation>
    <scope>NUCLEOTIDE SEQUENCE [LARGE SCALE GENOMIC DNA]</scope>
    <source>
        <strain evidence="1 2">WDL6</strain>
    </source>
</reference>
<dbReference type="InterPro" id="IPR053745">
    <property type="entry name" value="Viral_Tail_Comp_sf"/>
</dbReference>
<dbReference type="AlphaFoldDB" id="A0A120CYD7"/>
<dbReference type="STRING" id="121290.APY04_0166"/>
<keyword evidence="2" id="KW-1185">Reference proteome</keyword>
<dbReference type="Gene3D" id="3.30.2000.30">
    <property type="match status" value="1"/>
</dbReference>
<sequence>MPYVQFGQSEITDDFVPGHRVLMEVHVWSKVEGPHEVKDIQGKIRGALHGRCLTGAGWRFTCVREDTARTFLDVDGETWHGVQRFRASASPT</sequence>
<protein>
    <submittedName>
        <fullName evidence="1">Uncharacterized protein</fullName>
    </submittedName>
</protein>
<gene>
    <name evidence="1" type="ORF">APY04_0166</name>
</gene>
<dbReference type="EMBL" id="LMTR01000012">
    <property type="protein sequence ID" value="KWT72372.1"/>
    <property type="molecule type" value="Genomic_DNA"/>
</dbReference>
<proteinExistence type="predicted"/>
<evidence type="ECO:0000313" key="2">
    <source>
        <dbReference type="Proteomes" id="UP000059074"/>
    </source>
</evidence>
<dbReference type="InterPro" id="IPR021508">
    <property type="entry name" value="Gp17-like"/>
</dbReference>
<dbReference type="Proteomes" id="UP000059074">
    <property type="component" value="Unassembled WGS sequence"/>
</dbReference>
<evidence type="ECO:0000313" key="1">
    <source>
        <dbReference type="EMBL" id="KWT72372.1"/>
    </source>
</evidence>
<dbReference type="PATRIC" id="fig|121290.4.peg.1543"/>
<dbReference type="Pfam" id="PF11367">
    <property type="entry name" value="Tail_completion_gp17"/>
    <property type="match status" value="1"/>
</dbReference>
<comment type="caution">
    <text evidence="1">The sequence shown here is derived from an EMBL/GenBank/DDBJ whole genome shotgun (WGS) entry which is preliminary data.</text>
</comment>